<feature type="region of interest" description="Disordered" evidence="1">
    <location>
        <begin position="644"/>
        <end position="733"/>
    </location>
</feature>
<feature type="region of interest" description="Disordered" evidence="1">
    <location>
        <begin position="85"/>
        <end position="191"/>
    </location>
</feature>
<feature type="compositionally biased region" description="Basic and acidic residues" evidence="1">
    <location>
        <begin position="128"/>
        <end position="161"/>
    </location>
</feature>
<keyword evidence="3" id="KW-1185">Reference proteome</keyword>
<gene>
    <name evidence="2" type="ORF">LECACI_7A004679</name>
</gene>
<feature type="compositionally biased region" description="Low complexity" evidence="1">
    <location>
        <begin position="346"/>
        <end position="361"/>
    </location>
</feature>
<accession>A0AAI8YZ58</accession>
<reference evidence="2" key="1">
    <citation type="submission" date="2023-11" db="EMBL/GenBank/DDBJ databases">
        <authorList>
            <person name="Alioto T."/>
            <person name="Alioto T."/>
            <person name="Gomez Garrido J."/>
        </authorList>
    </citation>
    <scope>NUCLEOTIDE SEQUENCE</scope>
</reference>
<dbReference type="AlphaFoldDB" id="A0AAI8YZ58"/>
<name>A0AAI8YZ58_9PEZI</name>
<evidence type="ECO:0000256" key="1">
    <source>
        <dbReference type="SAM" id="MobiDB-lite"/>
    </source>
</evidence>
<dbReference type="Proteomes" id="UP001296104">
    <property type="component" value="Unassembled WGS sequence"/>
</dbReference>
<feature type="compositionally biased region" description="Polar residues" evidence="1">
    <location>
        <begin position="677"/>
        <end position="686"/>
    </location>
</feature>
<evidence type="ECO:0000313" key="3">
    <source>
        <dbReference type="Proteomes" id="UP001296104"/>
    </source>
</evidence>
<feature type="compositionally biased region" description="Low complexity" evidence="1">
    <location>
        <begin position="171"/>
        <end position="184"/>
    </location>
</feature>
<evidence type="ECO:0000313" key="2">
    <source>
        <dbReference type="EMBL" id="CAK4018932.1"/>
    </source>
</evidence>
<feature type="compositionally biased region" description="Basic and acidic residues" evidence="1">
    <location>
        <begin position="662"/>
        <end position="671"/>
    </location>
</feature>
<feature type="region of interest" description="Disordered" evidence="1">
    <location>
        <begin position="205"/>
        <end position="393"/>
    </location>
</feature>
<feature type="compositionally biased region" description="Basic residues" evidence="1">
    <location>
        <begin position="532"/>
        <end position="544"/>
    </location>
</feature>
<dbReference type="EMBL" id="CAVMBE010000026">
    <property type="protein sequence ID" value="CAK4018932.1"/>
    <property type="molecule type" value="Genomic_DNA"/>
</dbReference>
<proteinExistence type="predicted"/>
<comment type="caution">
    <text evidence="2">The sequence shown here is derived from an EMBL/GenBank/DDBJ whole genome shotgun (WGS) entry which is preliminary data.</text>
</comment>
<sequence length="990" mass="106697">MGSFIDDRCPTVWALPIGGAYTAEFRPRRGHEPQHAGAVPPTPAVKSLAAFEDSFSEAPASEARIKPIDGGLLKKLYKATVDERRRSAQADKVNNGEGDNAADAFPERGTAAQKGFYIPRNVSGGNRVGEKGTQKEKPPVQEKSKGAGETARKGKIQRPDPKVAQPDPESAKSIASTRSSTTIRIKGKNGEEAFVEISNLPLAMVAEEAAPEPKDEPQLTKQQQQHATDPKQTKQQKKKNKQQQQQNEEDRAAAAATAAEALMSGALPDGPQEIGNTSASNHSAQASGGGWEGILDAHVSSHSKVRESCRSLQPTVESAVPSKAHSEVPQPAMIFEEVGEGWTGPAASNRSSKSAKSTSKSQQYSLHGFEEVQDQWPMPETESKSLGGKADSKAASSVRARSAARSKAISAYGFGGTNDGWIEQSPVTKTASVRSVAEEHLRAASRRSCQSANVQWNESASQRSVSKKSVGSENFDVAWNIHPAVVNEDEWGGNGTRQFSSRRSERRSIQSSANASWLQIDPERSNSARLSAGKHSRASSHHTRHLNDPLEHQAPIYDATAEPKGAAESSAGMSSRHSRHSRRTVSQNVAVDRYSRPPSGLTFEEVGSGWREIQEEHAPSPLISAQGWAANDVSAGDWRPVSHIKHQPHSAASSQPSGRGARRSERSEHSVAKKRASQGSSTTAHIHSTRPSKHGWKEVSISRKSSKLTRTEPFPAFGIDESGSRAKSPVKEPYERPPTVFAGKGWISPHPLSRSPTEMASPPQSKIILPSEAFPQGATMTYEEWKDMQERGLRMHRNFSHTESSHGRTAKLADRRYKFAGWGGEYLDRERFEGDLSEQAHSAAGTTSYRAPTVEITGIRKMTAIKANVIAGIAIRAVANTAALRQSLLTLGKARYIETKAVSAVVATVATAISEAVHTVASSPALRLLFTAQATTSSIALPTAPQKSAAGSQVSVRDQHLSGINAAQITDPHIRLQLYLALPASELLKR</sequence>
<protein>
    <submittedName>
        <fullName evidence="2">Uncharacterized protein</fullName>
    </submittedName>
</protein>
<feature type="region of interest" description="Disordered" evidence="1">
    <location>
        <begin position="487"/>
        <end position="550"/>
    </location>
</feature>
<organism evidence="2 3">
    <name type="scientific">Lecanosticta acicola</name>
    <dbReference type="NCBI Taxonomy" id="111012"/>
    <lineage>
        <taxon>Eukaryota</taxon>
        <taxon>Fungi</taxon>
        <taxon>Dikarya</taxon>
        <taxon>Ascomycota</taxon>
        <taxon>Pezizomycotina</taxon>
        <taxon>Dothideomycetes</taxon>
        <taxon>Dothideomycetidae</taxon>
        <taxon>Mycosphaerellales</taxon>
        <taxon>Mycosphaerellaceae</taxon>
        <taxon>Lecanosticta</taxon>
    </lineage>
</organism>
<feature type="region of interest" description="Disordered" evidence="1">
    <location>
        <begin position="562"/>
        <end position="600"/>
    </location>
</feature>
<feature type="compositionally biased region" description="Polar residues" evidence="1">
    <location>
        <begin position="274"/>
        <end position="286"/>
    </location>
</feature>